<evidence type="ECO:0000313" key="3">
    <source>
        <dbReference type="Proteomes" id="UP001381693"/>
    </source>
</evidence>
<feature type="compositionally biased region" description="Low complexity" evidence="1">
    <location>
        <begin position="253"/>
        <end position="269"/>
    </location>
</feature>
<reference evidence="2 3" key="1">
    <citation type="submission" date="2023-11" db="EMBL/GenBank/DDBJ databases">
        <title>Halocaridina rubra genome assembly.</title>
        <authorList>
            <person name="Smith C."/>
        </authorList>
    </citation>
    <scope>NUCLEOTIDE SEQUENCE [LARGE SCALE GENOMIC DNA]</scope>
    <source>
        <strain evidence="2">EP-1</strain>
        <tissue evidence="2">Whole</tissue>
    </source>
</reference>
<dbReference type="Proteomes" id="UP001381693">
    <property type="component" value="Unassembled WGS sequence"/>
</dbReference>
<feature type="compositionally biased region" description="Basic and acidic residues" evidence="1">
    <location>
        <begin position="271"/>
        <end position="281"/>
    </location>
</feature>
<evidence type="ECO:0000256" key="1">
    <source>
        <dbReference type="SAM" id="MobiDB-lite"/>
    </source>
</evidence>
<organism evidence="2 3">
    <name type="scientific">Halocaridina rubra</name>
    <name type="common">Hawaiian red shrimp</name>
    <dbReference type="NCBI Taxonomy" id="373956"/>
    <lineage>
        <taxon>Eukaryota</taxon>
        <taxon>Metazoa</taxon>
        <taxon>Ecdysozoa</taxon>
        <taxon>Arthropoda</taxon>
        <taxon>Crustacea</taxon>
        <taxon>Multicrustacea</taxon>
        <taxon>Malacostraca</taxon>
        <taxon>Eumalacostraca</taxon>
        <taxon>Eucarida</taxon>
        <taxon>Decapoda</taxon>
        <taxon>Pleocyemata</taxon>
        <taxon>Caridea</taxon>
        <taxon>Atyoidea</taxon>
        <taxon>Atyidae</taxon>
        <taxon>Halocaridina</taxon>
    </lineage>
</organism>
<accession>A0AAN8WHG6</accession>
<evidence type="ECO:0000313" key="2">
    <source>
        <dbReference type="EMBL" id="KAK7065177.1"/>
    </source>
</evidence>
<feature type="compositionally biased region" description="Low complexity" evidence="1">
    <location>
        <begin position="147"/>
        <end position="178"/>
    </location>
</feature>
<gene>
    <name evidence="2" type="ORF">SK128_016819</name>
</gene>
<sequence>MKEHPDYKYRPRRKAKSLSKKDNRYHFPLPLFPPMLDSLRPFYSPAHLLPTHSLHTGSEKSPGDIPRPLLPPPPLFPSHLTGFPYPPMDPVVLSRLSSSTDGVNLSKLSASETLTIPKITSVDSSLLARLASHDVFGVTRLSSPPLQSHLPSSQLAASSSSSSGLTVAGVGSSLSPQGLPSPPNHHPGSPTLIPSSLASPVPKYPSEIAATSVLSRLPLDHPYHGLSHRDLEHLHLQHLHYLDQERRMREELAASPQPSRSRSASPSSPKIDVDSHSRESSPVRSPITVDPPSDEGAFKRFSAISTREEDTEVSVAEESRGFVRYSEKKANHTDAPGSNCHSPVAPEPLRLAPPFSSASLATSLYPSNQHHSPPTIVSAAMARSYFTGCMYPSGTAAGYPADPRAALSYLLVRPEAKYLPTPVITPSSPTSVVQ</sequence>
<comment type="caution">
    <text evidence="2">The sequence shown here is derived from an EMBL/GenBank/DDBJ whole genome shotgun (WGS) entry which is preliminary data.</text>
</comment>
<feature type="region of interest" description="Disordered" evidence="1">
    <location>
        <begin position="147"/>
        <end position="198"/>
    </location>
</feature>
<feature type="region of interest" description="Disordered" evidence="1">
    <location>
        <begin position="1"/>
        <end position="21"/>
    </location>
</feature>
<name>A0AAN8WHG6_HALRR</name>
<dbReference type="AlphaFoldDB" id="A0AAN8WHG6"/>
<dbReference type="EMBL" id="JAXCGZ010020862">
    <property type="protein sequence ID" value="KAK7065177.1"/>
    <property type="molecule type" value="Genomic_DNA"/>
</dbReference>
<feature type="region of interest" description="Disordered" evidence="1">
    <location>
        <begin position="250"/>
        <end position="297"/>
    </location>
</feature>
<proteinExistence type="predicted"/>
<protein>
    <submittedName>
        <fullName evidence="2">Uncharacterized protein</fullName>
    </submittedName>
</protein>
<keyword evidence="3" id="KW-1185">Reference proteome</keyword>